<organism evidence="2 3">
    <name type="scientific">Jejuia pallidilutea</name>
    <dbReference type="NCBI Taxonomy" id="504487"/>
    <lineage>
        <taxon>Bacteria</taxon>
        <taxon>Pseudomonadati</taxon>
        <taxon>Bacteroidota</taxon>
        <taxon>Flavobacteriia</taxon>
        <taxon>Flavobacteriales</taxon>
        <taxon>Flavobacteriaceae</taxon>
        <taxon>Jejuia</taxon>
    </lineage>
</organism>
<dbReference type="Proteomes" id="UP000029646">
    <property type="component" value="Unassembled WGS sequence"/>
</dbReference>
<feature type="transmembrane region" description="Helical" evidence="1">
    <location>
        <begin position="12"/>
        <end position="31"/>
    </location>
</feature>
<dbReference type="RefSeq" id="WP_369385185.1">
    <property type="nucleotide sequence ID" value="NZ_BBNS01000005.1"/>
</dbReference>
<gene>
    <name evidence="2" type="ORF">JCM19302_3499</name>
</gene>
<accession>A0A090WSJ0</accession>
<evidence type="ECO:0000313" key="2">
    <source>
        <dbReference type="EMBL" id="GAL70377.1"/>
    </source>
</evidence>
<evidence type="ECO:0000313" key="3">
    <source>
        <dbReference type="Proteomes" id="UP000029646"/>
    </source>
</evidence>
<dbReference type="AlphaFoldDB" id="A0A090WSJ0"/>
<evidence type="ECO:0000256" key="1">
    <source>
        <dbReference type="SAM" id="Phobius"/>
    </source>
</evidence>
<feature type="transmembrane region" description="Helical" evidence="1">
    <location>
        <begin position="64"/>
        <end position="83"/>
    </location>
</feature>
<reference evidence="2 3" key="1">
    <citation type="journal article" date="2014" name="Genome Announc.">
        <title>Draft Genome Sequence of Marine Flavobacterium Jejuia pallidilutea Strain 11shimoA1 and Pigmentation Mutants.</title>
        <authorList>
            <person name="Takatani N."/>
            <person name="Nakanishi M."/>
            <person name="Meirelles P."/>
            <person name="Mino S."/>
            <person name="Suda W."/>
            <person name="Oshima K."/>
            <person name="Hattori M."/>
            <person name="Ohkuma M."/>
            <person name="Hosokawa M."/>
            <person name="Miyashita K."/>
            <person name="Thompson F.L."/>
            <person name="Niwa A."/>
            <person name="Sawabe T."/>
            <person name="Sawabe T."/>
        </authorList>
    </citation>
    <scope>NUCLEOTIDE SEQUENCE [LARGE SCALE GENOMIC DNA]</scope>
    <source>
        <strain evidence="3">JCM19302</strain>
    </source>
</reference>
<keyword evidence="1" id="KW-1133">Transmembrane helix</keyword>
<dbReference type="EMBL" id="BBNS01000005">
    <property type="protein sequence ID" value="GAL70377.1"/>
    <property type="molecule type" value="Genomic_DNA"/>
</dbReference>
<keyword evidence="1" id="KW-0472">Membrane</keyword>
<feature type="transmembrane region" description="Helical" evidence="1">
    <location>
        <begin position="37"/>
        <end position="55"/>
    </location>
</feature>
<proteinExistence type="predicted"/>
<keyword evidence="1" id="KW-0812">Transmembrane</keyword>
<protein>
    <submittedName>
        <fullName evidence="2">Uncharacterized protein</fullName>
    </submittedName>
</protein>
<comment type="caution">
    <text evidence="2">The sequence shown here is derived from an EMBL/GenBank/DDBJ whole genome shotgun (WGS) entry which is preliminary data.</text>
</comment>
<name>A0A090WSJ0_9FLAO</name>
<sequence length="95" mass="10936">MLLNPTFLKLNKAPLLLALASLVFYWAFAYNLVRTDYIKLITLYVALFVLFYNITKHLKHNSKALTYLAFAFRAIFILAIPNLSQDFIDLFGTDA</sequence>